<dbReference type="AlphaFoldDB" id="A0A9X6IW39"/>
<proteinExistence type="predicted"/>
<evidence type="ECO:0000313" key="2">
    <source>
        <dbReference type="Proteomes" id="UP000195217"/>
    </source>
</evidence>
<comment type="caution">
    <text evidence="1">The sequence shown here is derived from an EMBL/GenBank/DDBJ whole genome shotgun (WGS) entry which is preliminary data.</text>
</comment>
<reference evidence="1 2" key="1">
    <citation type="submission" date="2016-10" db="EMBL/GenBank/DDBJ databases">
        <title>Comparative genomics of Bacillus thuringiensis reveals a path to pathogens against multiple invertebrate hosts.</title>
        <authorList>
            <person name="Zheng J."/>
            <person name="Gao Q."/>
            <person name="Liu H."/>
            <person name="Peng D."/>
            <person name="Ruan L."/>
            <person name="Sun M."/>
        </authorList>
    </citation>
    <scope>NUCLEOTIDE SEQUENCE [LARGE SCALE GENOMIC DNA]</scope>
    <source>
        <strain evidence="1">BGSC 4M3</strain>
    </source>
</reference>
<dbReference type="RefSeq" id="WP_044128302.1">
    <property type="nucleotide sequence ID" value="NZ_NFEA01000027.1"/>
</dbReference>
<dbReference type="EMBL" id="NFEA01000027">
    <property type="protein sequence ID" value="OTZ34908.1"/>
    <property type="molecule type" value="Genomic_DNA"/>
</dbReference>
<dbReference type="SUPFAM" id="SSF52540">
    <property type="entry name" value="P-loop containing nucleoside triphosphate hydrolases"/>
    <property type="match status" value="1"/>
</dbReference>
<organism evidence="1 2">
    <name type="scientific">Bacillus thuringiensis subsp. darmstadiensis</name>
    <dbReference type="NCBI Taxonomy" id="132264"/>
    <lineage>
        <taxon>Bacteria</taxon>
        <taxon>Bacillati</taxon>
        <taxon>Bacillota</taxon>
        <taxon>Bacilli</taxon>
        <taxon>Bacillales</taxon>
        <taxon>Bacillaceae</taxon>
        <taxon>Bacillus</taxon>
        <taxon>Bacillus cereus group</taxon>
    </lineage>
</organism>
<dbReference type="InterPro" id="IPR027417">
    <property type="entry name" value="P-loop_NTPase"/>
</dbReference>
<accession>A0A9X6IW39</accession>
<protein>
    <submittedName>
        <fullName evidence="1">Sulfotransferase family protein</fullName>
    </submittedName>
</protein>
<gene>
    <name evidence="1" type="ORF">BK761_11245</name>
</gene>
<name>A0A9X6IW39_BACUD</name>
<evidence type="ECO:0000313" key="1">
    <source>
        <dbReference type="EMBL" id="OTZ34908.1"/>
    </source>
</evidence>
<dbReference type="Proteomes" id="UP000195217">
    <property type="component" value="Unassembled WGS sequence"/>
</dbReference>
<sequence>MYLIRKNLISKISNGGTVLNGTNNSKLFLILSAHRSGSSAAAGVLHTLGIHMGDYLLKPSATNPKGYFENIHFINLNDQILNSVNTTWDNPPIRENTKYPIELLQDIISFINTQTKPVWGLKDPRICLTFDIWKTPLECLADVTYIFSWRPLQESVLSLIHRDKIPKQRAFDILNQYHKNLIFYRQQLEYENKDIIDIHFHELLENPEKFVKRINIRMDRKANYNIDKVISFLDGKLKHY</sequence>
<dbReference type="Gene3D" id="3.40.50.300">
    <property type="entry name" value="P-loop containing nucleotide triphosphate hydrolases"/>
    <property type="match status" value="1"/>
</dbReference>